<dbReference type="SUPFAM" id="SSF51905">
    <property type="entry name" value="FAD/NAD(P)-binding domain"/>
    <property type="match status" value="1"/>
</dbReference>
<dbReference type="PANTHER" id="PTHR43429">
    <property type="entry name" value="PYRIDINE NUCLEOTIDE-DISULFIDE OXIDOREDUCTASE DOMAIN-CONTAINING"/>
    <property type="match status" value="1"/>
</dbReference>
<name>A0A285GNA1_9FIRM</name>
<dbReference type="Pfam" id="PF07992">
    <property type="entry name" value="Pyr_redox_2"/>
    <property type="match status" value="1"/>
</dbReference>
<comment type="cofactor">
    <cofactor evidence="1">
        <name>FAD</name>
        <dbReference type="ChEBI" id="CHEBI:57692"/>
    </cofactor>
</comment>
<evidence type="ECO:0000256" key="3">
    <source>
        <dbReference type="ARBA" id="ARBA00022630"/>
    </source>
</evidence>
<evidence type="ECO:0000256" key="5">
    <source>
        <dbReference type="ARBA" id="ARBA00023002"/>
    </source>
</evidence>
<keyword evidence="6" id="KW-0676">Redox-active center</keyword>
<gene>
    <name evidence="8" type="ORF">SAMN06265827_10921</name>
</gene>
<dbReference type="STRING" id="1413210.U472_08775"/>
<dbReference type="InterPro" id="IPR036188">
    <property type="entry name" value="FAD/NAD-bd_sf"/>
</dbReference>
<evidence type="ECO:0000256" key="4">
    <source>
        <dbReference type="ARBA" id="ARBA00022827"/>
    </source>
</evidence>
<keyword evidence="5" id="KW-0560">Oxidoreductase</keyword>
<dbReference type="PANTHER" id="PTHR43429:SF1">
    <property type="entry name" value="NAD(P)H SULFUR OXIDOREDUCTASE (COA-DEPENDENT)"/>
    <property type="match status" value="1"/>
</dbReference>
<dbReference type="GO" id="GO:0016491">
    <property type="term" value="F:oxidoreductase activity"/>
    <property type="evidence" value="ECO:0007669"/>
    <property type="project" value="UniProtKB-KW"/>
</dbReference>
<sequence length="560" mass="61665">MTTKVVVIGAVAAGASAATKARREGEYAEIIVFEKGPYASFANCGLPYYVGGTIKERKNLFQVSNEYFHKRFNIDLRVNHEVIKINREEKCVEVIDHQTGESFKEAYDKLIVAVGGEAVKPPIKGIDSRKIFSLLTVPDADKIMEELKNKPEDAVVVGGGYIGVEIAEELQRRGLKVTLVEMMDQIIAPLDKEMTMPLVQHLEEKGIEVILNNGVTEFQEEGDLIKVILQSRDEIDADFLILAAGVRPRLELVKDAGLRVSEVGVVVNEFMQTSDPDIYAAGDIVESTHLVTGEKVRFALAGPANKQGRIAGAHAVGNTKKKFKGVLGTSIVKVCDFTAASTGLNEKECQKHKISYYPVYLNKGNHAGYYPGSEILTIKLLVEEQTGKLLGAQCIGRQGVDKQIDVFATALQAKMTVEDLEDLDLAYAPPYSSAKGPVVMSGMIASNHLRYETDLISPHDLKLALEAGKDIQLLDVRTAREYKQGYIGEAKHIPLNSLRERIGELDPAKYTVVYCRKGYRGYLAYKILVANGFDTVENLTGGILAWNLCSEEKELLIQNL</sequence>
<evidence type="ECO:0000313" key="9">
    <source>
        <dbReference type="Proteomes" id="UP000219573"/>
    </source>
</evidence>
<dbReference type="InterPro" id="IPR050260">
    <property type="entry name" value="FAD-bd_OxRdtase"/>
</dbReference>
<dbReference type="OrthoDB" id="9802028at2"/>
<dbReference type="InterPro" id="IPR036873">
    <property type="entry name" value="Rhodanese-like_dom_sf"/>
</dbReference>
<dbReference type="AlphaFoldDB" id="A0A285GNA1"/>
<proteinExistence type="inferred from homology"/>
<keyword evidence="4" id="KW-0274">FAD</keyword>
<keyword evidence="3" id="KW-0285">Flavoprotein</keyword>
<evidence type="ECO:0000256" key="2">
    <source>
        <dbReference type="ARBA" id="ARBA00009130"/>
    </source>
</evidence>
<dbReference type="Gene3D" id="3.50.50.60">
    <property type="entry name" value="FAD/NAD(P)-binding domain"/>
    <property type="match status" value="2"/>
</dbReference>
<dbReference type="Gene3D" id="3.40.250.10">
    <property type="entry name" value="Rhodanese-like domain"/>
    <property type="match status" value="1"/>
</dbReference>
<dbReference type="RefSeq" id="WP_097017473.1">
    <property type="nucleotide sequence ID" value="NZ_OBDZ01000009.1"/>
</dbReference>
<evidence type="ECO:0000313" key="8">
    <source>
        <dbReference type="EMBL" id="SNY25037.1"/>
    </source>
</evidence>
<dbReference type="SUPFAM" id="SSF52821">
    <property type="entry name" value="Rhodanese/Cell cycle control phosphatase"/>
    <property type="match status" value="1"/>
</dbReference>
<dbReference type="InterPro" id="IPR016156">
    <property type="entry name" value="FAD/NAD-linked_Rdtase_dimer_sf"/>
</dbReference>
<dbReference type="Pfam" id="PF02852">
    <property type="entry name" value="Pyr_redox_dim"/>
    <property type="match status" value="1"/>
</dbReference>
<dbReference type="InterPro" id="IPR023753">
    <property type="entry name" value="FAD/NAD-binding_dom"/>
</dbReference>
<dbReference type="SUPFAM" id="SSF55424">
    <property type="entry name" value="FAD/NAD-linked reductases, dimerisation (C-terminal) domain"/>
    <property type="match status" value="1"/>
</dbReference>
<accession>A0A285GNA1</accession>
<dbReference type="Pfam" id="PF00581">
    <property type="entry name" value="Rhodanese"/>
    <property type="match status" value="1"/>
</dbReference>
<keyword evidence="9" id="KW-1185">Reference proteome</keyword>
<organism evidence="8 9">
    <name type="scientific">Orenia metallireducens</name>
    <dbReference type="NCBI Taxonomy" id="1413210"/>
    <lineage>
        <taxon>Bacteria</taxon>
        <taxon>Bacillati</taxon>
        <taxon>Bacillota</taxon>
        <taxon>Clostridia</taxon>
        <taxon>Halanaerobiales</taxon>
        <taxon>Halobacteroidaceae</taxon>
        <taxon>Orenia</taxon>
    </lineage>
</organism>
<protein>
    <submittedName>
        <fullName evidence="8">NADPH-dependent 2,4-dienoyl-CoA reductase, sulfur reductase</fullName>
    </submittedName>
</protein>
<dbReference type="PRINTS" id="PR00411">
    <property type="entry name" value="PNDRDTASEI"/>
</dbReference>
<reference evidence="9" key="1">
    <citation type="submission" date="2017-09" db="EMBL/GenBank/DDBJ databases">
        <authorList>
            <person name="Varghese N."/>
            <person name="Submissions S."/>
        </authorList>
    </citation>
    <scope>NUCLEOTIDE SEQUENCE [LARGE SCALE GENOMIC DNA]</scope>
    <source>
        <strain evidence="9">MSL47</strain>
    </source>
</reference>
<dbReference type="PRINTS" id="PR00368">
    <property type="entry name" value="FADPNR"/>
</dbReference>
<dbReference type="PROSITE" id="PS50206">
    <property type="entry name" value="RHODANESE_3"/>
    <property type="match status" value="1"/>
</dbReference>
<dbReference type="InterPro" id="IPR001763">
    <property type="entry name" value="Rhodanese-like_dom"/>
</dbReference>
<comment type="similarity">
    <text evidence="2">Belongs to the class-III pyridine nucleotide-disulfide oxidoreductase family.</text>
</comment>
<dbReference type="EMBL" id="OBDZ01000009">
    <property type="protein sequence ID" value="SNY25037.1"/>
    <property type="molecule type" value="Genomic_DNA"/>
</dbReference>
<dbReference type="SMART" id="SM00450">
    <property type="entry name" value="RHOD"/>
    <property type="match status" value="1"/>
</dbReference>
<dbReference type="InterPro" id="IPR004099">
    <property type="entry name" value="Pyr_nucl-diS_OxRdtase_dimer"/>
</dbReference>
<dbReference type="Proteomes" id="UP000219573">
    <property type="component" value="Unassembled WGS sequence"/>
</dbReference>
<evidence type="ECO:0000256" key="6">
    <source>
        <dbReference type="ARBA" id="ARBA00023284"/>
    </source>
</evidence>
<evidence type="ECO:0000259" key="7">
    <source>
        <dbReference type="PROSITE" id="PS50206"/>
    </source>
</evidence>
<feature type="domain" description="Rhodanese" evidence="7">
    <location>
        <begin position="467"/>
        <end position="552"/>
    </location>
</feature>
<evidence type="ECO:0000256" key="1">
    <source>
        <dbReference type="ARBA" id="ARBA00001974"/>
    </source>
</evidence>